<evidence type="ECO:0000313" key="11">
    <source>
        <dbReference type="EMBL" id="KAK2167476.1"/>
    </source>
</evidence>
<comment type="subunit">
    <text evidence="9">Component of the dolichol-phosphate mannose (DPM) synthase complex composed of DPM1, DPM2 and DPM3; in the complex interacts directly with DPM3. Component of the glycosylphosphatidylinositol-N-acetylglucosaminyltransferase (GPI-GnT) complex composed at least by PIGA, PIGC, PIGH, PIGP, PIGQ, PIGY and DPM2. Interacts with PIGA, PIGC and PIGQ.</text>
</comment>
<protein>
    <recommendedName>
        <fullName evidence="3 10">Dolichol phosphate-mannose biosynthesis regulatory protein</fullName>
    </recommendedName>
</protein>
<evidence type="ECO:0000256" key="7">
    <source>
        <dbReference type="ARBA" id="ARBA00023136"/>
    </source>
</evidence>
<evidence type="ECO:0000256" key="4">
    <source>
        <dbReference type="ARBA" id="ARBA00022692"/>
    </source>
</evidence>
<sequence length="84" mass="9399">MATSSDQTVGYGMVIFAGMLFTYYTVWVIILPFVDEDHLLHAYFLDRIYAIAIPVIAGSLVLTGLVAYIGMIQMRSHKPKIKTT</sequence>
<keyword evidence="12" id="KW-1185">Reference proteome</keyword>
<dbReference type="GO" id="GO:0005789">
    <property type="term" value="C:endoplasmic reticulum membrane"/>
    <property type="evidence" value="ECO:0007669"/>
    <property type="project" value="UniProtKB-SubCell"/>
</dbReference>
<feature type="transmembrane region" description="Helical" evidence="10">
    <location>
        <begin position="48"/>
        <end position="72"/>
    </location>
</feature>
<dbReference type="GO" id="GO:0006506">
    <property type="term" value="P:GPI anchor biosynthetic process"/>
    <property type="evidence" value="ECO:0007669"/>
    <property type="project" value="TreeGrafter"/>
</dbReference>
<keyword evidence="6 10" id="KW-1133">Transmembrane helix</keyword>
<dbReference type="GO" id="GO:0030234">
    <property type="term" value="F:enzyme regulator activity"/>
    <property type="evidence" value="ECO:0007669"/>
    <property type="project" value="UniProtKB-UniRule"/>
</dbReference>
<dbReference type="EMBL" id="JAODUP010000027">
    <property type="protein sequence ID" value="KAK2167476.1"/>
    <property type="molecule type" value="Genomic_DNA"/>
</dbReference>
<proteinExistence type="inferred from homology"/>
<reference evidence="11" key="1">
    <citation type="journal article" date="2023" name="Mol. Biol. Evol.">
        <title>Third-Generation Sequencing Reveals the Adaptive Role of the Epigenome in Three Deep-Sea Polychaetes.</title>
        <authorList>
            <person name="Perez M."/>
            <person name="Aroh O."/>
            <person name="Sun Y."/>
            <person name="Lan Y."/>
            <person name="Juniper S.K."/>
            <person name="Young C.R."/>
            <person name="Angers B."/>
            <person name="Qian P.Y."/>
        </authorList>
    </citation>
    <scope>NUCLEOTIDE SEQUENCE</scope>
    <source>
        <strain evidence="11">P08H-3</strain>
    </source>
</reference>
<feature type="transmembrane region" description="Helical" evidence="10">
    <location>
        <begin position="12"/>
        <end position="33"/>
    </location>
</feature>
<evidence type="ECO:0000313" key="12">
    <source>
        <dbReference type="Proteomes" id="UP001208570"/>
    </source>
</evidence>
<dbReference type="PANTHER" id="PTHR15039">
    <property type="entry name" value="DOLICHOL PHOSPHATE-MANNOSE BIOSYNTHESIS REGULATORY PROTEIN"/>
    <property type="match status" value="1"/>
</dbReference>
<keyword evidence="7 10" id="KW-0472">Membrane</keyword>
<name>A0AAD9K9V5_9ANNE</name>
<comment type="pathway">
    <text evidence="10">Protein modification; protein glycosylation.</text>
</comment>
<comment type="function">
    <text evidence="8">Regulates the biosynthesis of dolichol phosphate-mannose. Regulatory subunit of the dolichol-phosphate mannose (DPM) synthase complex; essential for the ER localization and stable expression of DPM1. Part of the glycosylphosphatidylinositol-N-acetylglucosaminyltransferase (GPI-GnT) complex that catalyzes the transfer of N-acetylglucosamine from UDP-N-acetylglucosamine to phosphatidylinositol and participates in the first step of GPI biosynthesis. May act by regulating the GPI-GNT complex.</text>
</comment>
<comment type="caution">
    <text evidence="11">The sequence shown here is derived from an EMBL/GenBank/DDBJ whole genome shotgun (WGS) entry which is preliminary data.</text>
</comment>
<evidence type="ECO:0000256" key="9">
    <source>
        <dbReference type="ARBA" id="ARBA00046896"/>
    </source>
</evidence>
<dbReference type="GO" id="GO:0033185">
    <property type="term" value="C:dolichol-phosphate-mannose synthase complex"/>
    <property type="evidence" value="ECO:0007669"/>
    <property type="project" value="TreeGrafter"/>
</dbReference>
<dbReference type="PANTHER" id="PTHR15039:SF11">
    <property type="entry name" value="DOLICHOL PHOSPHATE-MANNOSE BIOSYNTHESIS REGULATORY PROTEIN"/>
    <property type="match status" value="1"/>
</dbReference>
<evidence type="ECO:0000256" key="6">
    <source>
        <dbReference type="ARBA" id="ARBA00022989"/>
    </source>
</evidence>
<accession>A0AAD9K9V5</accession>
<dbReference type="Proteomes" id="UP001208570">
    <property type="component" value="Unassembled WGS sequence"/>
</dbReference>
<keyword evidence="4 10" id="KW-0812">Transmembrane</keyword>
<dbReference type="Pfam" id="PF07297">
    <property type="entry name" value="DPM2"/>
    <property type="match status" value="1"/>
</dbReference>
<dbReference type="AlphaFoldDB" id="A0AAD9K9V5"/>
<organism evidence="11 12">
    <name type="scientific">Paralvinella palmiformis</name>
    <dbReference type="NCBI Taxonomy" id="53620"/>
    <lineage>
        <taxon>Eukaryota</taxon>
        <taxon>Metazoa</taxon>
        <taxon>Spiralia</taxon>
        <taxon>Lophotrochozoa</taxon>
        <taxon>Annelida</taxon>
        <taxon>Polychaeta</taxon>
        <taxon>Sedentaria</taxon>
        <taxon>Canalipalpata</taxon>
        <taxon>Terebellida</taxon>
        <taxon>Terebelliformia</taxon>
        <taxon>Alvinellidae</taxon>
        <taxon>Paralvinella</taxon>
    </lineage>
</organism>
<evidence type="ECO:0000256" key="8">
    <source>
        <dbReference type="ARBA" id="ARBA00045174"/>
    </source>
</evidence>
<evidence type="ECO:0000256" key="5">
    <source>
        <dbReference type="ARBA" id="ARBA00022824"/>
    </source>
</evidence>
<evidence type="ECO:0000256" key="10">
    <source>
        <dbReference type="RuleBase" id="RU365084"/>
    </source>
</evidence>
<keyword evidence="5 10" id="KW-0256">Endoplasmic reticulum</keyword>
<dbReference type="GO" id="GO:0180047">
    <property type="term" value="P:dolichol phosphate mannose biosynthetic process"/>
    <property type="evidence" value="ECO:0007669"/>
    <property type="project" value="InterPro"/>
</dbReference>
<evidence type="ECO:0000256" key="3">
    <source>
        <dbReference type="ARBA" id="ARBA00018157"/>
    </source>
</evidence>
<comment type="function">
    <text evidence="10">Regulatory subunit of the dolichol-phosphate mannose (DPM) synthase complex; essential for the ER localization.</text>
</comment>
<evidence type="ECO:0000256" key="2">
    <source>
        <dbReference type="ARBA" id="ARBA00005478"/>
    </source>
</evidence>
<comment type="subcellular location">
    <subcellularLocation>
        <location evidence="1 10">Endoplasmic reticulum membrane</location>
        <topology evidence="1 10">Multi-pass membrane protein</topology>
    </subcellularLocation>
</comment>
<comment type="similarity">
    <text evidence="2 10">Belongs to the DPM2 family.</text>
</comment>
<gene>
    <name evidence="11" type="ORF">LSH36_27g05048</name>
</gene>
<dbReference type="InterPro" id="IPR009914">
    <property type="entry name" value="DPM2"/>
</dbReference>
<evidence type="ECO:0000256" key="1">
    <source>
        <dbReference type="ARBA" id="ARBA00004477"/>
    </source>
</evidence>